<sequence length="115" mass="13177">MCMAERIKKRRTAMGYTQQELANKLGLQKSAIAKYENGRVENIKRSVIKEMSRILECSPSYLLGWDVNIESSGAFVAKMLMDAEFTNYAKILFELPKEKRTKVYGYIDALKIDGE</sequence>
<accession>A0AC61R0F4</accession>
<name>A0AC61R0F4_9FIRM</name>
<evidence type="ECO:0000313" key="2">
    <source>
        <dbReference type="Proteomes" id="UP000307720"/>
    </source>
</evidence>
<keyword evidence="2" id="KW-1185">Reference proteome</keyword>
<evidence type="ECO:0000313" key="1">
    <source>
        <dbReference type="EMBL" id="TGX99215.1"/>
    </source>
</evidence>
<proteinExistence type="predicted"/>
<dbReference type="EMBL" id="SRZB01000009">
    <property type="protein sequence ID" value="TGX99215.1"/>
    <property type="molecule type" value="Genomic_DNA"/>
</dbReference>
<organism evidence="1 2">
    <name type="scientific">Hominisplanchenecus murintestinalis</name>
    <dbReference type="NCBI Taxonomy" id="2941517"/>
    <lineage>
        <taxon>Bacteria</taxon>
        <taxon>Bacillati</taxon>
        <taxon>Bacillota</taxon>
        <taxon>Clostridia</taxon>
        <taxon>Lachnospirales</taxon>
        <taxon>Lachnospiraceae</taxon>
        <taxon>Hominisplanchenecus</taxon>
    </lineage>
</organism>
<comment type="caution">
    <text evidence="1">The sequence shown here is derived from an EMBL/GenBank/DDBJ whole genome shotgun (WGS) entry which is preliminary data.</text>
</comment>
<protein>
    <submittedName>
        <fullName evidence="1">XRE family transcriptional regulator</fullName>
    </submittedName>
</protein>
<reference evidence="1" key="1">
    <citation type="submission" date="2019-04" db="EMBL/GenBank/DDBJ databases">
        <title>Microbes associate with the intestines of laboratory mice.</title>
        <authorList>
            <person name="Navarre W."/>
            <person name="Wong E."/>
            <person name="Huang K."/>
            <person name="Tropini C."/>
            <person name="Ng K."/>
            <person name="Yu B."/>
        </authorList>
    </citation>
    <scope>NUCLEOTIDE SEQUENCE</scope>
    <source>
        <strain evidence="1">NM72_1-8</strain>
    </source>
</reference>
<gene>
    <name evidence="1" type="ORF">E5357_06295</name>
</gene>
<dbReference type="Proteomes" id="UP000307720">
    <property type="component" value="Unassembled WGS sequence"/>
</dbReference>